<sequence length="389" mass="40622">MLARQPCARYTRPVRFGVVVLVALAGAVALCSPAFPAFARYGALPRKADAPVTVLLAGVAPKYPPSAVWPYPALPEDYSGAADTLLLAQLRPDGTTNLLSIPRDTWLNIPRWGFGKINGANVHGGPEMLVSAVESLTGVNVDAYALLSLHAVRSMTDAAGGVTLDVAQRMEYEDKAGKLSIDLQPGRQHLSGEQAEGYLRFRKDGLGDIGRVARQQTFLTAFTGKLKNPLNVWRVPGIVGALNSNVKSNLSRAQVGALLGGVLGGPSIAMHTVPGDFGGGGTWLPNRSALQALVSKHFRDPNDPRTLNIAVVNVAAPDGSARRLKEKLEGMGYQNVSISSALGSAATTTASGTAAARVLQDVGYGRVEAAQSAGGADVTVRLGSDTPGE</sequence>
<dbReference type="EMBL" id="CP011387">
    <property type="protein sequence ID" value="ANE43316.1"/>
    <property type="molecule type" value="Genomic_DNA"/>
</dbReference>
<dbReference type="AlphaFoldDB" id="A0A172T8P4"/>
<dbReference type="NCBIfam" id="TIGR00350">
    <property type="entry name" value="lytR_cpsA_psr"/>
    <property type="match status" value="1"/>
</dbReference>
<keyword evidence="5" id="KW-1185">Reference proteome</keyword>
<protein>
    <submittedName>
        <fullName evidence="4">Membrane protein</fullName>
    </submittedName>
</protein>
<dbReference type="InterPro" id="IPR004474">
    <property type="entry name" value="LytR_CpsA_psr"/>
</dbReference>
<evidence type="ECO:0000259" key="3">
    <source>
        <dbReference type="Pfam" id="PF13399"/>
    </source>
</evidence>
<name>A0A172T8P4_9DEIO</name>
<dbReference type="STRING" id="1182568.SU48_05515"/>
<accession>A0A172T8P4</accession>
<dbReference type="Gene3D" id="3.40.630.190">
    <property type="entry name" value="LCP protein"/>
    <property type="match status" value="1"/>
</dbReference>
<dbReference type="Pfam" id="PF03816">
    <property type="entry name" value="LytR_cpsA_psr"/>
    <property type="match status" value="1"/>
</dbReference>
<dbReference type="InterPro" id="IPR027381">
    <property type="entry name" value="LytR/CpsA/Psr_C"/>
</dbReference>
<dbReference type="RefSeq" id="WP_064014377.1">
    <property type="nucleotide sequence ID" value="NZ_CP011387.1"/>
</dbReference>
<evidence type="ECO:0000313" key="5">
    <source>
        <dbReference type="Proteomes" id="UP000077363"/>
    </source>
</evidence>
<evidence type="ECO:0000259" key="2">
    <source>
        <dbReference type="Pfam" id="PF03816"/>
    </source>
</evidence>
<gene>
    <name evidence="4" type="ORF">SU48_05515</name>
</gene>
<feature type="domain" description="LytR/CpsA/Psr regulator C-terminal" evidence="3">
    <location>
        <begin position="307"/>
        <end position="385"/>
    </location>
</feature>
<dbReference type="PATRIC" id="fig|1182568.3.peg.1144"/>
<dbReference type="InterPro" id="IPR050922">
    <property type="entry name" value="LytR/CpsA/Psr_CW_biosynth"/>
</dbReference>
<comment type="similarity">
    <text evidence="1">Belongs to the LytR/CpsA/Psr (LCP) family.</text>
</comment>
<organism evidence="4 5">
    <name type="scientific">Deinococcus puniceus</name>
    <dbReference type="NCBI Taxonomy" id="1182568"/>
    <lineage>
        <taxon>Bacteria</taxon>
        <taxon>Thermotogati</taxon>
        <taxon>Deinococcota</taxon>
        <taxon>Deinococci</taxon>
        <taxon>Deinococcales</taxon>
        <taxon>Deinococcaceae</taxon>
        <taxon>Deinococcus</taxon>
    </lineage>
</organism>
<proteinExistence type="inferred from homology"/>
<evidence type="ECO:0000256" key="1">
    <source>
        <dbReference type="ARBA" id="ARBA00006068"/>
    </source>
</evidence>
<dbReference type="Pfam" id="PF13399">
    <property type="entry name" value="LytR_C"/>
    <property type="match status" value="1"/>
</dbReference>
<feature type="domain" description="Cell envelope-related transcriptional attenuator" evidence="2">
    <location>
        <begin position="82"/>
        <end position="227"/>
    </location>
</feature>
<dbReference type="KEGG" id="dpu:SU48_05515"/>
<dbReference type="PANTHER" id="PTHR33392:SF6">
    <property type="entry name" value="POLYISOPRENYL-TEICHOIC ACID--PEPTIDOGLYCAN TEICHOIC ACID TRANSFERASE TAGU"/>
    <property type="match status" value="1"/>
</dbReference>
<evidence type="ECO:0000313" key="4">
    <source>
        <dbReference type="EMBL" id="ANE43316.1"/>
    </source>
</evidence>
<reference evidence="4 5" key="1">
    <citation type="submission" date="2015-01" db="EMBL/GenBank/DDBJ databases">
        <title>Deinococcus puniceus/DY1/ whole genome sequencing.</title>
        <authorList>
            <person name="Kim M.K."/>
            <person name="Srinivasan S."/>
            <person name="Lee J.-J."/>
        </authorList>
    </citation>
    <scope>NUCLEOTIDE SEQUENCE [LARGE SCALE GENOMIC DNA]</scope>
    <source>
        <strain evidence="4 5">DY1</strain>
    </source>
</reference>
<dbReference type="PANTHER" id="PTHR33392">
    <property type="entry name" value="POLYISOPRENYL-TEICHOIC ACID--PEPTIDOGLYCAN TEICHOIC ACID TRANSFERASE TAGU"/>
    <property type="match status" value="1"/>
</dbReference>
<dbReference type="Proteomes" id="UP000077363">
    <property type="component" value="Chromosome"/>
</dbReference>